<feature type="transmembrane region" description="Helical" evidence="1">
    <location>
        <begin position="2499"/>
        <end position="2519"/>
    </location>
</feature>
<evidence type="ECO:0000313" key="4">
    <source>
        <dbReference type="EMBL" id="KAJ3437058.1"/>
    </source>
</evidence>
<feature type="domain" description="Dystroglycan-type cadherin-like" evidence="3">
    <location>
        <begin position="542"/>
        <end position="642"/>
    </location>
</feature>
<dbReference type="InterPro" id="IPR011641">
    <property type="entry name" value="Tyr-kin_ephrin_A/B_rcpt-like"/>
</dbReference>
<dbReference type="CDD" id="cd00185">
    <property type="entry name" value="TNFRSF"/>
    <property type="match status" value="1"/>
</dbReference>
<keyword evidence="1" id="KW-0812">Transmembrane</keyword>
<dbReference type="GO" id="GO:0016020">
    <property type="term" value="C:membrane"/>
    <property type="evidence" value="ECO:0007669"/>
    <property type="project" value="InterPro"/>
</dbReference>
<organism evidence="4 5">
    <name type="scientific">Anaeramoeba flamelloides</name>
    <dbReference type="NCBI Taxonomy" id="1746091"/>
    <lineage>
        <taxon>Eukaryota</taxon>
        <taxon>Metamonada</taxon>
        <taxon>Anaeramoebidae</taxon>
        <taxon>Anaeramoeba</taxon>
    </lineage>
</organism>
<feature type="transmembrane region" description="Helical" evidence="1">
    <location>
        <begin position="2425"/>
        <end position="2447"/>
    </location>
</feature>
<comment type="caution">
    <text evidence="4">The sequence shown here is derived from an EMBL/GenBank/DDBJ whole genome shotgun (WGS) entry which is preliminary data.</text>
</comment>
<dbReference type="PANTHER" id="PTHR46967:SF1">
    <property type="entry name" value="KERATIN-ASSOCIATED PROTEIN 16-1-LIKE"/>
    <property type="match status" value="1"/>
</dbReference>
<reference evidence="4" key="1">
    <citation type="submission" date="2022-08" db="EMBL/GenBank/DDBJ databases">
        <title>Novel sulphate-reducing endosymbionts in the free-living metamonad Anaeramoeba.</title>
        <authorList>
            <person name="Jerlstrom-Hultqvist J."/>
            <person name="Cepicka I."/>
            <person name="Gallot-Lavallee L."/>
            <person name="Salas-Leiva D."/>
            <person name="Curtis B.A."/>
            <person name="Zahonova K."/>
            <person name="Pipaliya S."/>
            <person name="Dacks J."/>
            <person name="Roger A.J."/>
        </authorList>
    </citation>
    <scope>NUCLEOTIDE SEQUENCE</scope>
    <source>
        <strain evidence="4">Busselton2</strain>
    </source>
</reference>
<dbReference type="PANTHER" id="PTHR46967">
    <property type="entry name" value="INSULIN-LIKE GROWTH FACTOR BINDING PROTEIN,N-TERMINAL"/>
    <property type="match status" value="1"/>
</dbReference>
<dbReference type="EMBL" id="JANTQA010000036">
    <property type="protein sequence ID" value="KAJ3437058.1"/>
    <property type="molecule type" value="Genomic_DNA"/>
</dbReference>
<feature type="transmembrane region" description="Helical" evidence="1">
    <location>
        <begin position="2286"/>
        <end position="2307"/>
    </location>
</feature>
<dbReference type="SUPFAM" id="SSF49313">
    <property type="entry name" value="Cadherin-like"/>
    <property type="match status" value="2"/>
</dbReference>
<dbReference type="SUPFAM" id="SSF57184">
    <property type="entry name" value="Growth factor receptor domain"/>
    <property type="match status" value="2"/>
</dbReference>
<dbReference type="GO" id="GO:0005509">
    <property type="term" value="F:calcium ion binding"/>
    <property type="evidence" value="ECO:0007669"/>
    <property type="project" value="InterPro"/>
</dbReference>
<keyword evidence="2" id="KW-0732">Signal</keyword>
<keyword evidence="1" id="KW-1133">Transmembrane helix</keyword>
<dbReference type="Gene3D" id="2.60.40.10">
    <property type="entry name" value="Immunoglobulins"/>
    <property type="match status" value="2"/>
</dbReference>
<protein>
    <submittedName>
        <fullName evidence="4">Insulin-like growth factor binding proteinn-terminal</fullName>
    </submittedName>
</protein>
<dbReference type="Pfam" id="PF07699">
    <property type="entry name" value="Ephrin_rec_like"/>
    <property type="match status" value="3"/>
</dbReference>
<feature type="chain" id="PRO_5043809773" evidence="2">
    <location>
        <begin position="21"/>
        <end position="2729"/>
    </location>
</feature>
<keyword evidence="1" id="KW-0472">Membrane</keyword>
<name>A0AAV7ZA86_9EUKA</name>
<dbReference type="SMART" id="SM01411">
    <property type="entry name" value="Ephrin_rec_like"/>
    <property type="match status" value="7"/>
</dbReference>
<feature type="transmembrane region" description="Helical" evidence="1">
    <location>
        <begin position="2472"/>
        <end position="2493"/>
    </location>
</feature>
<accession>A0AAV7ZA86</accession>
<proteinExistence type="predicted"/>
<dbReference type="InterPro" id="IPR006644">
    <property type="entry name" value="Cadg"/>
</dbReference>
<dbReference type="SMART" id="SM00736">
    <property type="entry name" value="CADG"/>
    <property type="match status" value="1"/>
</dbReference>
<evidence type="ECO:0000256" key="2">
    <source>
        <dbReference type="SAM" id="SignalP"/>
    </source>
</evidence>
<dbReference type="InterPro" id="IPR015919">
    <property type="entry name" value="Cadherin-like_sf"/>
</dbReference>
<dbReference type="Proteomes" id="UP001146793">
    <property type="component" value="Unassembled WGS sequence"/>
</dbReference>
<feature type="transmembrane region" description="Helical" evidence="1">
    <location>
        <begin position="2228"/>
        <end position="2246"/>
    </location>
</feature>
<dbReference type="InterPro" id="IPR009030">
    <property type="entry name" value="Growth_fac_rcpt_cys_sf"/>
</dbReference>
<feature type="transmembrane region" description="Helical" evidence="1">
    <location>
        <begin position="2370"/>
        <end position="2391"/>
    </location>
</feature>
<evidence type="ECO:0000259" key="3">
    <source>
        <dbReference type="SMART" id="SM00736"/>
    </source>
</evidence>
<dbReference type="Gene3D" id="2.10.50.10">
    <property type="entry name" value="Tumor Necrosis Factor Receptor, subunit A, domain 2"/>
    <property type="match status" value="7"/>
</dbReference>
<feature type="signal peptide" evidence="2">
    <location>
        <begin position="1"/>
        <end position="20"/>
    </location>
</feature>
<feature type="transmembrane region" description="Helical" evidence="1">
    <location>
        <begin position="2531"/>
        <end position="2550"/>
    </location>
</feature>
<sequence length="2729" mass="309549">MTFKFFRAFSFLLLISLVHCEYCPTPKYIIEEFDVSFTSGVNQSNCFLTTFPNGQVFFAYETTGSGMERVYGQSFDQNLNRNGEEVLLSEDGSSTFAKLPVLGTFAQQKGSVGTSDEETINGNEYFLLGYNRYDGTKWKIDLQVVSSSGQRINKWWEVSIGDDDTDPVIICREDNIHCDLVWVSKPGLSDEVIYIQQFNLVDHTTRVPQNLVSSSDYRNMEPHGVQIPSSNEYVIAFTKYYGGTGDSINTVVYDFETESKYEIFQINLLSHYSVQKAKVAILKNVERYMVTWETCSDPNECNIHGTILDYQHTILIEEFVINSQQTGRQHLPSIVAVEQLSAFAVSWMSPAEDSEGEIILTRLIGTVANPTIYLTDAIEISTANGTYPVSAMLSINNNVDHDRYRNEITMGFVSQNPTNNNKTVRCLKIKFPIAESEFQLKDVSFINQTTDLVWRLKTPIFKNYDSTYPILNIRAIQSNGIALPEYLIYDELKSQFKIRANNTIFESALRICLTYENECFLESKTCFNLQTVKTTSCSNGITQIGSIEDHHLETNERFSFHLSGSKYFQKSSSNDQFYYRASLDSGDSLPDWINFDPVDLEFWGMAPSANQEIFVQLSVMNQCGETNSDIFGLVIITPGSRCPSSGLLDIENPIQDQIVTRGTRFTFLMPPNTVVYQGGASDYSNPLQFESDNLDADLSFLVVRPKNSQDRQQRNQVMWTGLINDPKDYNITLTITDECNTIVSQWFLLKFPACDCPNNFEASPEIRVSSIVNDEQVNAQMAWNEDLERIIYVFKATFESYDDEILSRTFDIDLLPLSDNSHINDYNTNLQDNPHISNIHADMINYRDISLVVWYADGGDGHSSGLFGRTINSTGSTISQEIQLNIETADIQKLPIVVTIGNAYISPQFLTLWQSNNQDSSGYGIYGRTWDTKLNPLSSEVQINVFTESHQQCVDASVITIRKKARIFIVWNSMEQDGSQEGIYGKVIDHGFNIVKDEFKVNEETQYDQTEGRVTSLQGTERFIVTWSGNYGTEFKNRIYYKIYDTNGNVIRSDTAIYVPEGNSQDNPTISGFGFYKFIIAWQTSNPSQGGSVLYAELFDLTGAQIDPTSYFTLAKESIDNQNPEIIELRTTNKLALSFEYLDATEYITYTKILSSDHPSKGNDIPDQEIKVNQNFEIMLPSGTFSDHYGNDANLVYNLNIKINSMKANNIDWLQYDQYNQKLYGMAPNHEFDDLQIEIYCLDKCYAYNTTQFTLSNKINNRPCSEEMHVETLKNLINNTNDETLIINTCCSNSISAKYYVDSSAPIVTFNSYSNVNFNLHNNGMCSADPHSITFENRQAPGDSGGLKFINSKYITFQTNSNIPDTDQSNTIIFDDFSLELTQNSYLIFYNKAVFQNFDPNSQNSWIIINENSYVQFSSLQFYDISLLNKENGYLYVNSSQLILNSFGCTNCLKSIDNTARQENYLIQIDNNDSQQNKVTHCEDLFSLNINSMDYSDQNVLILENCLISNALKSNNNKIVLIHSNAGAEISLRFLDLINSQFVNQMESKFLLHIHELIYFDNLLIENFNLIINSTNIGAADDDIENLNQLHNRIQLVDTNFTNGMDSKTKAINLTLVCESSNTINNYGQWDFDPNSRLLTNNNHSSPSDDSTLANHGVLSFVNDFEIDLNLFNCHKGSELKLTHTNDIFPKLFINHNSEEFEGTINNDFSGYTERQDFGQIIECLIYGSHDDFNLKLVEEFDIQNNDQFVWEKRIDGNNVTVELIGCPIGEYSIGAQHSCERCEPGTFSDGVGTTSCSACLMGSFANGYGSSSCLNCSAGNYADAEGSSKCSRCDPGKYQDSEGGKECKNCPVGYFQSNSQATRCQICPAGTFANTAGLSICSSCRPGTFQDSEGQLQCEECPVGYFQSNSEATRCHFCPAGTYGYAEGSSKCSNCSPGTYQNLVGSIECKNCPVGYFQEREQGSSCEICAAGTYGDAEGLSICSSCEPGTYQYSEGRMECIDCSIGYYQDSEQATSCQVCAAGTYGDATRLTKCFNCDPGTYQDAMGQSRCRACDAGSYSSRYGSVNCEYCPYNEYQSSKGKRECEFCPINSITLRNGVNSAKECLCEIGHLHDGTACKECPLGAVCTKVGLLYPESRPGYWHSEEQPNTFSECEVFDACPGGKTNLCNEELGYTGEKCGQCVTGFYKLYHRCEICTNQTQKLILLLFLFIIFVILIIWVAQKGKNYFGAFSILISFIQILAILPKMNIWPKNFTQFLSYLSVVNFNIELLGLECSINLSYTQKWFLIMALPVFLLLLLIFIYVLYNVHSLFVKYVGETFLSKFPRFITRPGKSNTNKYIYLFSAIRFQFSKFFTHGYSKEQLKNLRNIFINVYVANLFLVHLIITLKVLEMFDCKKTSNGDAYLEAAPEVQCYGETWYKILPYAIAFIILYIIGIPAFIIWILWFHASRYGEDVFNSRLSLLCGRYEKEYFYWELFVISRKLFIVFCEIYLTDHPLIQIIVCLIVILVAILLQSEFTPYNSTTRNMMEFSCLCITQIIFIAGLVFISKDVKKNNLLFNRLSNFLIFLILLGLIIFGIISLIEMKSRISLKKKKSKKKKVIKNLSKLAQLRQSPEIQFLKKKPQLLLLLKVFSTLKKKEIKNIKSFYKSLSKNLFKNFEKNNNYSLDKASLINKFVINWKEHLVPLFIHWYNTKSNSLQKIRAVQLFISFSSFKIHLLQNKQSKIIDD</sequence>
<feature type="transmembrane region" description="Helical" evidence="1">
    <location>
        <begin position="2562"/>
        <end position="2583"/>
    </location>
</feature>
<evidence type="ECO:0000256" key="1">
    <source>
        <dbReference type="SAM" id="Phobius"/>
    </source>
</evidence>
<feature type="transmembrane region" description="Helical" evidence="1">
    <location>
        <begin position="2204"/>
        <end position="2221"/>
    </location>
</feature>
<dbReference type="InterPro" id="IPR013783">
    <property type="entry name" value="Ig-like_fold"/>
</dbReference>
<evidence type="ECO:0000313" key="5">
    <source>
        <dbReference type="Proteomes" id="UP001146793"/>
    </source>
</evidence>
<gene>
    <name evidence="4" type="ORF">M0812_19128</name>
</gene>